<dbReference type="InterPro" id="IPR046075">
    <property type="entry name" value="DUF6093"/>
</dbReference>
<dbReference type="AlphaFoldDB" id="A0A940WI50"/>
<feature type="region of interest" description="Disordered" evidence="1">
    <location>
        <begin position="9"/>
        <end position="28"/>
    </location>
</feature>
<evidence type="ECO:0000313" key="3">
    <source>
        <dbReference type="Proteomes" id="UP000674234"/>
    </source>
</evidence>
<sequence length="144" mass="15568">MIRVPFAGHTPIHPRWSEHHRPTSTGLQTARCQITRTTAGGATDANNVWHPAAPATVYTGPCRVGSAPTASPAIMGDRQVSTTVHTVAIEWDAAEVLEGDIVTLLEASVPGLAGRRFRVTNARYASEGWERILACTDDLTRREV</sequence>
<dbReference type="EMBL" id="JAFCNB010000005">
    <property type="protein sequence ID" value="MBP2704402.1"/>
    <property type="molecule type" value="Genomic_DNA"/>
</dbReference>
<organism evidence="2 3">
    <name type="scientific">Microbispora oryzae</name>
    <dbReference type="NCBI Taxonomy" id="2806554"/>
    <lineage>
        <taxon>Bacteria</taxon>
        <taxon>Bacillati</taxon>
        <taxon>Actinomycetota</taxon>
        <taxon>Actinomycetes</taxon>
        <taxon>Streptosporangiales</taxon>
        <taxon>Streptosporangiaceae</taxon>
        <taxon>Microbispora</taxon>
    </lineage>
</organism>
<proteinExistence type="predicted"/>
<reference evidence="2" key="1">
    <citation type="submission" date="2021-02" db="EMBL/GenBank/DDBJ databases">
        <title>Draft genome sequence of Microbispora sp. RL4-1S isolated from rice leaves in Thailand.</title>
        <authorList>
            <person name="Muangham S."/>
            <person name="Duangmal K."/>
        </authorList>
    </citation>
    <scope>NUCLEOTIDE SEQUENCE</scope>
    <source>
        <strain evidence="2">RL4-1S</strain>
    </source>
</reference>
<keyword evidence="3" id="KW-1185">Reference proteome</keyword>
<comment type="caution">
    <text evidence="2">The sequence shown here is derived from an EMBL/GenBank/DDBJ whole genome shotgun (WGS) entry which is preliminary data.</text>
</comment>
<accession>A0A940WI50</accession>
<dbReference type="Pfam" id="PF19586">
    <property type="entry name" value="DUF6093"/>
    <property type="match status" value="1"/>
</dbReference>
<gene>
    <name evidence="2" type="ORF">JOL79_11315</name>
</gene>
<evidence type="ECO:0000313" key="2">
    <source>
        <dbReference type="EMBL" id="MBP2704402.1"/>
    </source>
</evidence>
<dbReference type="Proteomes" id="UP000674234">
    <property type="component" value="Unassembled WGS sequence"/>
</dbReference>
<evidence type="ECO:0000256" key="1">
    <source>
        <dbReference type="SAM" id="MobiDB-lite"/>
    </source>
</evidence>
<name>A0A940WI50_9ACTN</name>
<protein>
    <submittedName>
        <fullName evidence="2">Uncharacterized protein</fullName>
    </submittedName>
</protein>
<dbReference type="RefSeq" id="WP_210155707.1">
    <property type="nucleotide sequence ID" value="NZ_JAFCNB010000005.1"/>
</dbReference>